<dbReference type="EMBL" id="DVGZ01000002">
    <property type="protein sequence ID" value="HIR46082.1"/>
    <property type="molecule type" value="Genomic_DNA"/>
</dbReference>
<evidence type="ECO:0000259" key="4">
    <source>
        <dbReference type="Pfam" id="PF18088"/>
    </source>
</evidence>
<dbReference type="InterPro" id="IPR038901">
    <property type="entry name" value="HEXDC-like"/>
</dbReference>
<dbReference type="GO" id="GO:0004563">
    <property type="term" value="F:beta-N-acetylhexosaminidase activity"/>
    <property type="evidence" value="ECO:0007669"/>
    <property type="project" value="UniProtKB-ARBA"/>
</dbReference>
<evidence type="ECO:0000256" key="2">
    <source>
        <dbReference type="ARBA" id="ARBA00022801"/>
    </source>
</evidence>
<organism evidence="5 6">
    <name type="scientific">Candidatus Caccousia avicola</name>
    <dbReference type="NCBI Taxonomy" id="2840721"/>
    <lineage>
        <taxon>Bacteria</taxon>
        <taxon>Bacillati</taxon>
        <taxon>Bacillota</taxon>
        <taxon>Clostridia</taxon>
        <taxon>Eubacteriales</taxon>
        <taxon>Oscillospiraceae</taxon>
        <taxon>Oscillospiraceae incertae sedis</taxon>
        <taxon>Candidatus Caccousia</taxon>
    </lineage>
</organism>
<gene>
    <name evidence="5" type="ORF">IAB89_00255</name>
</gene>
<keyword evidence="2" id="KW-0378">Hydrolase</keyword>
<accession>A0A9D1DDF7</accession>
<dbReference type="Proteomes" id="UP000824242">
    <property type="component" value="Unassembled WGS sequence"/>
</dbReference>
<dbReference type="PANTHER" id="PTHR21040:SF8">
    <property type="entry name" value="BCDNA.GH04120"/>
    <property type="match status" value="1"/>
</dbReference>
<feature type="domain" description="Glycoside Hydrolase 20C C-terminal" evidence="4">
    <location>
        <begin position="413"/>
        <end position="600"/>
    </location>
</feature>
<dbReference type="Gene3D" id="1.20.120.670">
    <property type="entry name" value="N-acetyl-b-d-glucoasminidase"/>
    <property type="match status" value="1"/>
</dbReference>
<evidence type="ECO:0000313" key="5">
    <source>
        <dbReference type="EMBL" id="HIR46082.1"/>
    </source>
</evidence>
<dbReference type="Pfam" id="PF18088">
    <property type="entry name" value="Glyco_H_20C_C"/>
    <property type="match status" value="1"/>
</dbReference>
<dbReference type="InterPro" id="IPR017853">
    <property type="entry name" value="GH"/>
</dbReference>
<proteinExistence type="inferred from homology"/>
<evidence type="ECO:0000256" key="1">
    <source>
        <dbReference type="ARBA" id="ARBA00006285"/>
    </source>
</evidence>
<dbReference type="GO" id="GO:0005975">
    <property type="term" value="P:carbohydrate metabolic process"/>
    <property type="evidence" value="ECO:0007669"/>
    <property type="project" value="InterPro"/>
</dbReference>
<evidence type="ECO:0000313" key="6">
    <source>
        <dbReference type="Proteomes" id="UP000824242"/>
    </source>
</evidence>
<dbReference type="SUPFAM" id="SSF51445">
    <property type="entry name" value="(Trans)glycosidases"/>
    <property type="match status" value="1"/>
</dbReference>
<name>A0A9D1DDF7_9FIRM</name>
<dbReference type="AlphaFoldDB" id="A0A9D1DDF7"/>
<comment type="caution">
    <text evidence="5">The sequence shown here is derived from an EMBL/GenBank/DDBJ whole genome shotgun (WGS) entry which is preliminary data.</text>
</comment>
<dbReference type="Pfam" id="PF00728">
    <property type="entry name" value="Glyco_hydro_20"/>
    <property type="match status" value="1"/>
</dbReference>
<dbReference type="InterPro" id="IPR015883">
    <property type="entry name" value="Glyco_hydro_20_cat"/>
</dbReference>
<feature type="domain" description="Glycoside hydrolase family 20 catalytic" evidence="3">
    <location>
        <begin position="137"/>
        <end position="271"/>
    </location>
</feature>
<dbReference type="InterPro" id="IPR041063">
    <property type="entry name" value="Glyco_H_20C_C"/>
</dbReference>
<protein>
    <submittedName>
        <fullName evidence="5">Family 20 glycosylhydrolase</fullName>
    </submittedName>
</protein>
<reference evidence="5" key="2">
    <citation type="journal article" date="2021" name="PeerJ">
        <title>Extensive microbial diversity within the chicken gut microbiome revealed by metagenomics and culture.</title>
        <authorList>
            <person name="Gilroy R."/>
            <person name="Ravi A."/>
            <person name="Getino M."/>
            <person name="Pursley I."/>
            <person name="Horton D.L."/>
            <person name="Alikhan N.F."/>
            <person name="Baker D."/>
            <person name="Gharbi K."/>
            <person name="Hall N."/>
            <person name="Watson M."/>
            <person name="Adriaenssens E.M."/>
            <person name="Foster-Nyarko E."/>
            <person name="Jarju S."/>
            <person name="Secka A."/>
            <person name="Antonio M."/>
            <person name="Oren A."/>
            <person name="Chaudhuri R.R."/>
            <person name="La Ragione R."/>
            <person name="Hildebrand F."/>
            <person name="Pallen M.J."/>
        </authorList>
    </citation>
    <scope>NUCLEOTIDE SEQUENCE</scope>
    <source>
        <strain evidence="5">ChiSxjej1B13-7958</strain>
    </source>
</reference>
<dbReference type="Gene3D" id="3.20.20.80">
    <property type="entry name" value="Glycosidases"/>
    <property type="match status" value="1"/>
</dbReference>
<evidence type="ECO:0000259" key="3">
    <source>
        <dbReference type="Pfam" id="PF00728"/>
    </source>
</evidence>
<dbReference type="PANTHER" id="PTHR21040">
    <property type="entry name" value="BCDNA.GH04120"/>
    <property type="match status" value="1"/>
</dbReference>
<dbReference type="CDD" id="cd06565">
    <property type="entry name" value="GH20_GcnA-like"/>
    <property type="match status" value="1"/>
</dbReference>
<reference evidence="5" key="1">
    <citation type="submission" date="2020-10" db="EMBL/GenBank/DDBJ databases">
        <authorList>
            <person name="Gilroy R."/>
        </authorList>
    </citation>
    <scope>NUCLEOTIDE SEQUENCE</scope>
    <source>
        <strain evidence="5">ChiSxjej1B13-7958</strain>
    </source>
</reference>
<sequence>MKGLTQREEKMLSWFYKEGKLPFDGEKVTVSHEGDGIAVSCENGNVQLRLGREAYFGRALTLLEEGLASGKDFSVEETPAYCDLGLMADCSRGAVLNRDGFCKLVVNLARMGYTVLQLYIEDVYELPEYPYFGWGRGRYTAEDLRWMDDFADSFGIELIPAIQTLAHLRQIFRWRVFRDVHDLDDILLAGEEKTYELIDAMFRQFSSCMRSRRINIGMDEAHLVGLGKYLDQNGYRDRMQIMLDHFSRVHELANKHGLHPMMWSDMFFRLAAGGEYYAEDCKMDPRIAETIPEDVSLVYWDYYSEKKSIYDNMLDRHAEMTKNIIFAGGAWKWVGFCPNNRFSFRVTKLAHESCVEHGVKEVLVTAWGDNGGETSFFAILPSLQYWAELCYAGKAEEDSLRSRFRFACHADWDDFLLLDEPHFTPGNLENRCSITAHKYLLFQDVLQGMFDAHVEPDSYAAHYAACAEKLEKAAEKGGEWAILFETEAALCRVLEIKCRVGIDLRAAYLAGDRDEAIRQSGEVLPELLRRVGHFAELFRRQWFAENRPAGLDAFDVRIGGLKERLCAASARVEGWLSGEVSSIEELEQPRLPYEGKEPEKGREDLPSLHWNNIILPSEIGAI</sequence>
<comment type="similarity">
    <text evidence="1">Belongs to the glycosyl hydrolase 20 family.</text>
</comment>